<proteinExistence type="predicted"/>
<keyword evidence="2" id="KW-0472">Membrane</keyword>
<evidence type="ECO:0000313" key="4">
    <source>
        <dbReference type="Proteomes" id="UP000639396"/>
    </source>
</evidence>
<keyword evidence="4" id="KW-1185">Reference proteome</keyword>
<dbReference type="AlphaFoldDB" id="A0A927C4S8"/>
<evidence type="ECO:0000256" key="1">
    <source>
        <dbReference type="SAM" id="MobiDB-lite"/>
    </source>
</evidence>
<dbReference type="Proteomes" id="UP000639396">
    <property type="component" value="Unassembled WGS sequence"/>
</dbReference>
<feature type="transmembrane region" description="Helical" evidence="2">
    <location>
        <begin position="39"/>
        <end position="59"/>
    </location>
</feature>
<feature type="compositionally biased region" description="Polar residues" evidence="1">
    <location>
        <begin position="1"/>
        <end position="13"/>
    </location>
</feature>
<evidence type="ECO:0000256" key="2">
    <source>
        <dbReference type="SAM" id="Phobius"/>
    </source>
</evidence>
<organism evidence="3 4">
    <name type="scientific">Paenibacillus oceani</name>
    <dbReference type="NCBI Taxonomy" id="2772510"/>
    <lineage>
        <taxon>Bacteria</taxon>
        <taxon>Bacillati</taxon>
        <taxon>Bacillota</taxon>
        <taxon>Bacilli</taxon>
        <taxon>Bacillales</taxon>
        <taxon>Paenibacillaceae</taxon>
        <taxon>Paenibacillus</taxon>
    </lineage>
</organism>
<sequence>MENAKSSNDTTHSLPDEDDMRLPPRRVIHSSDNAKATKIFQASLVILLILLTIGIIFWYQMYGQ</sequence>
<keyword evidence="2" id="KW-1133">Transmembrane helix</keyword>
<protein>
    <submittedName>
        <fullName evidence="3">Uncharacterized protein</fullName>
    </submittedName>
</protein>
<gene>
    <name evidence="3" type="ORF">IDH45_04985</name>
</gene>
<reference evidence="3" key="1">
    <citation type="submission" date="2020-09" db="EMBL/GenBank/DDBJ databases">
        <title>A novel bacterium of genus Paenibacillus, isolated from South China Sea.</title>
        <authorList>
            <person name="Huang H."/>
            <person name="Mo K."/>
            <person name="Hu Y."/>
        </authorList>
    </citation>
    <scope>NUCLEOTIDE SEQUENCE</scope>
    <source>
        <strain evidence="3">IB182363</strain>
    </source>
</reference>
<keyword evidence="2" id="KW-0812">Transmembrane</keyword>
<feature type="region of interest" description="Disordered" evidence="1">
    <location>
        <begin position="1"/>
        <end position="24"/>
    </location>
</feature>
<evidence type="ECO:0000313" key="3">
    <source>
        <dbReference type="EMBL" id="MBD2861344.1"/>
    </source>
</evidence>
<comment type="caution">
    <text evidence="3">The sequence shown here is derived from an EMBL/GenBank/DDBJ whole genome shotgun (WGS) entry which is preliminary data.</text>
</comment>
<dbReference type="EMBL" id="JACXJA010000005">
    <property type="protein sequence ID" value="MBD2861344.1"/>
    <property type="molecule type" value="Genomic_DNA"/>
</dbReference>
<dbReference type="RefSeq" id="WP_190925262.1">
    <property type="nucleotide sequence ID" value="NZ_JACXJA010000005.1"/>
</dbReference>
<name>A0A927C4S8_9BACL</name>
<accession>A0A927C4S8</accession>